<evidence type="ECO:0000313" key="1">
    <source>
        <dbReference type="EMBL" id="KXA98946.1"/>
    </source>
</evidence>
<dbReference type="Proteomes" id="UP000070257">
    <property type="component" value="Unassembled WGS sequence"/>
</dbReference>
<keyword evidence="2" id="KW-1185">Reference proteome</keyword>
<evidence type="ECO:0000313" key="2">
    <source>
        <dbReference type="Proteomes" id="UP000070257"/>
    </source>
</evidence>
<gene>
    <name evidence="1" type="ORF">AKJ39_00115</name>
</gene>
<comment type="caution">
    <text evidence="1">The sequence shown here is derived from an EMBL/GenBank/DDBJ whole genome shotgun (WGS) entry which is preliminary data.</text>
</comment>
<dbReference type="EMBL" id="LHXT01000001">
    <property type="protein sequence ID" value="KXA98946.1"/>
    <property type="molecule type" value="Genomic_DNA"/>
</dbReference>
<dbReference type="AlphaFoldDB" id="A0A656YXK4"/>
<accession>A0A656YXK4</accession>
<name>A0A656YXK4_9EURY</name>
<sequence length="82" mass="9878">MAREEKGIYSLKNLFLGLEMEEAYESGNLHKVGRILRSNRFFLHEPSKKLIRNFDPYKKSAMRNLSRRSTMAWRDREKEDKE</sequence>
<protein>
    <submittedName>
        <fullName evidence="1">Uncharacterized protein</fullName>
    </submittedName>
</protein>
<reference evidence="1 2" key="1">
    <citation type="journal article" date="2016" name="Sci. Rep.">
        <title>Metabolic traits of an uncultured archaeal lineage -MSBL1- from brine pools of the Red Sea.</title>
        <authorList>
            <person name="Mwirichia R."/>
            <person name="Alam I."/>
            <person name="Rashid M."/>
            <person name="Vinu M."/>
            <person name="Ba-Alawi W."/>
            <person name="Anthony Kamau A."/>
            <person name="Kamanda Ngugi D."/>
            <person name="Goker M."/>
            <person name="Klenk H.P."/>
            <person name="Bajic V."/>
            <person name="Stingl U."/>
        </authorList>
    </citation>
    <scope>NUCLEOTIDE SEQUENCE [LARGE SCALE GENOMIC DNA]</scope>
    <source>
        <strain evidence="1">SCGC-AAA259J03</strain>
    </source>
</reference>
<organism evidence="1 2">
    <name type="scientific">candidate division MSBL1 archaeon SCGC-AAA259J03</name>
    <dbReference type="NCBI Taxonomy" id="1698269"/>
    <lineage>
        <taxon>Archaea</taxon>
        <taxon>Methanobacteriati</taxon>
        <taxon>Methanobacteriota</taxon>
        <taxon>candidate division MSBL1</taxon>
    </lineage>
</organism>
<proteinExistence type="predicted"/>